<name>A0A9P0L2K3_ACAOB</name>
<organism evidence="3 4">
    <name type="scientific">Acanthoscelides obtectus</name>
    <name type="common">Bean weevil</name>
    <name type="synonym">Bruchus obtectus</name>
    <dbReference type="NCBI Taxonomy" id="200917"/>
    <lineage>
        <taxon>Eukaryota</taxon>
        <taxon>Metazoa</taxon>
        <taxon>Ecdysozoa</taxon>
        <taxon>Arthropoda</taxon>
        <taxon>Hexapoda</taxon>
        <taxon>Insecta</taxon>
        <taxon>Pterygota</taxon>
        <taxon>Neoptera</taxon>
        <taxon>Endopterygota</taxon>
        <taxon>Coleoptera</taxon>
        <taxon>Polyphaga</taxon>
        <taxon>Cucujiformia</taxon>
        <taxon>Chrysomeloidea</taxon>
        <taxon>Chrysomelidae</taxon>
        <taxon>Bruchinae</taxon>
        <taxon>Bruchini</taxon>
        <taxon>Acanthoscelides</taxon>
    </lineage>
</organism>
<dbReference type="AlphaFoldDB" id="A0A9P0L2K3"/>
<feature type="region of interest" description="Disordered" evidence="1">
    <location>
        <begin position="37"/>
        <end position="80"/>
    </location>
</feature>
<accession>A0A9P0L2K3</accession>
<evidence type="ECO:0000259" key="2">
    <source>
        <dbReference type="Pfam" id="PF13843"/>
    </source>
</evidence>
<dbReference type="PANTHER" id="PTHR47272">
    <property type="entry name" value="DDE_TNP_1_7 DOMAIN-CONTAINING PROTEIN"/>
    <property type="match status" value="1"/>
</dbReference>
<feature type="compositionally biased region" description="Acidic residues" evidence="1">
    <location>
        <begin position="63"/>
        <end position="79"/>
    </location>
</feature>
<gene>
    <name evidence="3" type="ORF">ACAOBT_LOCUS16556</name>
</gene>
<keyword evidence="4" id="KW-1185">Reference proteome</keyword>
<dbReference type="InterPro" id="IPR029526">
    <property type="entry name" value="PGBD"/>
</dbReference>
<feature type="compositionally biased region" description="Basic and acidic residues" evidence="1">
    <location>
        <begin position="279"/>
        <end position="288"/>
    </location>
</feature>
<dbReference type="EMBL" id="CAKOFQ010006973">
    <property type="protein sequence ID" value="CAH1985234.1"/>
    <property type="molecule type" value="Genomic_DNA"/>
</dbReference>
<proteinExistence type="predicted"/>
<dbReference type="Proteomes" id="UP001152888">
    <property type="component" value="Unassembled WGS sequence"/>
</dbReference>
<evidence type="ECO:0000313" key="4">
    <source>
        <dbReference type="Proteomes" id="UP001152888"/>
    </source>
</evidence>
<feature type="domain" description="PiggyBac transposable element-derived protein" evidence="2">
    <location>
        <begin position="138"/>
        <end position="217"/>
    </location>
</feature>
<sequence length="288" mass="32535">MAATSDSRLDAIFGNKRVLRPGEDDEKLEQILQLIANDDPDVEMSDDENELENMNNSVAREDEMIDEELQSSSDEEEEDRIPLSVLKEKLRMAKETSNHSQRQFWRRNDTFTPPNFEGPSSECSAQLRDGWTVKSYLAMYLEDHMFQKLPREKVVAVDEQMIPFTGTCQMKQFVRGKPNPEGLKNFVVAAPDGLVVDFELCQGKNTFPDNSVTIYLVLDLLLLLVFEEHYFLELMCCPQKSVDYTSTACAEGETITEEASGSSGPVLKATTKKAGPSKEPSKEKENED</sequence>
<reference evidence="3" key="1">
    <citation type="submission" date="2022-03" db="EMBL/GenBank/DDBJ databases">
        <authorList>
            <person name="Sayadi A."/>
        </authorList>
    </citation>
    <scope>NUCLEOTIDE SEQUENCE</scope>
</reference>
<comment type="caution">
    <text evidence="3">The sequence shown here is derived from an EMBL/GenBank/DDBJ whole genome shotgun (WGS) entry which is preliminary data.</text>
</comment>
<dbReference type="Pfam" id="PF13843">
    <property type="entry name" value="DDE_Tnp_1_7"/>
    <property type="match status" value="1"/>
</dbReference>
<evidence type="ECO:0000256" key="1">
    <source>
        <dbReference type="SAM" id="MobiDB-lite"/>
    </source>
</evidence>
<feature type="region of interest" description="Disordered" evidence="1">
    <location>
        <begin position="254"/>
        <end position="288"/>
    </location>
</feature>
<feature type="compositionally biased region" description="Acidic residues" evidence="1">
    <location>
        <begin position="38"/>
        <end position="51"/>
    </location>
</feature>
<protein>
    <recommendedName>
        <fullName evidence="2">PiggyBac transposable element-derived protein domain-containing protein</fullName>
    </recommendedName>
</protein>
<dbReference type="OrthoDB" id="6771323at2759"/>
<evidence type="ECO:0000313" key="3">
    <source>
        <dbReference type="EMBL" id="CAH1985234.1"/>
    </source>
</evidence>